<evidence type="ECO:0000313" key="2">
    <source>
        <dbReference type="Proteomes" id="UP000298663"/>
    </source>
</evidence>
<gene>
    <name evidence="1" type="ORF">L596_000839</name>
</gene>
<name>A0A4U8UNI1_STECR</name>
<comment type="caution">
    <text evidence="1">The sequence shown here is derived from an EMBL/GenBank/DDBJ whole genome shotgun (WGS) entry which is preliminary data.</text>
</comment>
<dbReference type="EMBL" id="AZBU02000001">
    <property type="protein sequence ID" value="TMS33058.1"/>
    <property type="molecule type" value="Genomic_DNA"/>
</dbReference>
<reference evidence="1 2" key="2">
    <citation type="journal article" date="2019" name="G3 (Bethesda)">
        <title>Hybrid Assembly of the Genome of the Entomopathogenic Nematode Steinernema carpocapsae Identifies the X-Chromosome.</title>
        <authorList>
            <person name="Serra L."/>
            <person name="Macchietto M."/>
            <person name="Macias-Munoz A."/>
            <person name="McGill C.J."/>
            <person name="Rodriguez I.M."/>
            <person name="Rodriguez B."/>
            <person name="Murad R."/>
            <person name="Mortazavi A."/>
        </authorList>
    </citation>
    <scope>NUCLEOTIDE SEQUENCE [LARGE SCALE GENOMIC DNA]</scope>
    <source>
        <strain evidence="1 2">ALL</strain>
    </source>
</reference>
<dbReference type="AlphaFoldDB" id="A0A4U8UNI1"/>
<reference evidence="1 2" key="1">
    <citation type="journal article" date="2015" name="Genome Biol.">
        <title>Comparative genomics of Steinernema reveals deeply conserved gene regulatory networks.</title>
        <authorList>
            <person name="Dillman A.R."/>
            <person name="Macchietto M."/>
            <person name="Porter C.F."/>
            <person name="Rogers A."/>
            <person name="Williams B."/>
            <person name="Antoshechkin I."/>
            <person name="Lee M.M."/>
            <person name="Goodwin Z."/>
            <person name="Lu X."/>
            <person name="Lewis E.E."/>
            <person name="Goodrich-Blair H."/>
            <person name="Stock S.P."/>
            <person name="Adams B.J."/>
            <person name="Sternberg P.W."/>
            <person name="Mortazavi A."/>
        </authorList>
    </citation>
    <scope>NUCLEOTIDE SEQUENCE [LARGE SCALE GENOMIC DNA]</scope>
    <source>
        <strain evidence="1 2">ALL</strain>
    </source>
</reference>
<organism evidence="1 2">
    <name type="scientific">Steinernema carpocapsae</name>
    <name type="common">Entomopathogenic nematode</name>
    <dbReference type="NCBI Taxonomy" id="34508"/>
    <lineage>
        <taxon>Eukaryota</taxon>
        <taxon>Metazoa</taxon>
        <taxon>Ecdysozoa</taxon>
        <taxon>Nematoda</taxon>
        <taxon>Chromadorea</taxon>
        <taxon>Rhabditida</taxon>
        <taxon>Tylenchina</taxon>
        <taxon>Panagrolaimomorpha</taxon>
        <taxon>Strongyloidoidea</taxon>
        <taxon>Steinernematidae</taxon>
        <taxon>Steinernema</taxon>
    </lineage>
</organism>
<sequence>MDSVPSTFIEASCVTMGRQSINDLHNLRNPRWSRIGENVRNRRSDWGLIMAIDYDDKLQFLFHNSDEIDKVVSFEEFLKTDRRFFRIGGVDLDDIDDVLVQPTNGSDLPWTALDTPAKILGLMDFMISRLDYGNLPYLAIAEIHEKSKIHEILIETLSSKIDLTFLKMPFFGDESVKFVQEQIRSDKLWELKLLDFENEEDILPDLNDLLSQSQLEALDLSESNIVFEKDSVLAFLNHWLSCSNETRLQNLAIKISSEIPLACGKVLFCPSQNQIRYLDINVGPGNLVEIFFHACVYLSCRIKATYGELREATTELQI</sequence>
<dbReference type="Proteomes" id="UP000298663">
    <property type="component" value="Unassembled WGS sequence"/>
</dbReference>
<keyword evidence="2" id="KW-1185">Reference proteome</keyword>
<proteinExistence type="predicted"/>
<evidence type="ECO:0000313" key="1">
    <source>
        <dbReference type="EMBL" id="TMS33058.1"/>
    </source>
</evidence>
<accession>A0A4U8UNI1</accession>
<protein>
    <submittedName>
        <fullName evidence="1">Uncharacterized protein</fullName>
    </submittedName>
</protein>